<feature type="region of interest" description="Disordered" evidence="1">
    <location>
        <begin position="73"/>
        <end position="92"/>
    </location>
</feature>
<dbReference type="HOGENOM" id="CLU_2071803_0_0_11"/>
<feature type="region of interest" description="Disordered" evidence="1">
    <location>
        <begin position="1"/>
        <end position="21"/>
    </location>
</feature>
<organism evidence="2 3">
    <name type="scientific">Streptomyces microflavus DSM 40593</name>
    <dbReference type="NCBI Taxonomy" id="1303692"/>
    <lineage>
        <taxon>Bacteria</taxon>
        <taxon>Bacillati</taxon>
        <taxon>Actinomycetota</taxon>
        <taxon>Actinomycetes</taxon>
        <taxon>Kitasatosporales</taxon>
        <taxon>Streptomycetaceae</taxon>
        <taxon>Streptomyces</taxon>
    </lineage>
</organism>
<dbReference type="KEGG" id="sfi:SFUL_5526"/>
<dbReference type="OrthoDB" id="4337652at2"/>
<evidence type="ECO:0000313" key="3">
    <source>
        <dbReference type="Proteomes" id="UP000013304"/>
    </source>
</evidence>
<accession>N0CZM9</accession>
<dbReference type="Proteomes" id="UP000013304">
    <property type="component" value="Chromosome"/>
</dbReference>
<protein>
    <submittedName>
        <fullName evidence="2">Uncharacterized protein</fullName>
    </submittedName>
</protein>
<gene>
    <name evidence="2" type="ORF">SFUL_5526</name>
</gene>
<dbReference type="EMBL" id="CP005080">
    <property type="protein sequence ID" value="AGK80414.1"/>
    <property type="molecule type" value="Genomic_DNA"/>
</dbReference>
<evidence type="ECO:0000256" key="1">
    <source>
        <dbReference type="SAM" id="MobiDB-lite"/>
    </source>
</evidence>
<sequence length="118" mass="12661">MDTHAVQGAAHQATGHYRRPGTRTLYCGRPAGGRNAIFRTVRGWKVCRPCASAEQRDRTAAEAVAVAVEHTTNRPAAVTPAPARPRRTPPAPTYIYGAQQLVILGTPRPLQGALFAAH</sequence>
<evidence type="ECO:0000313" key="2">
    <source>
        <dbReference type="EMBL" id="AGK80414.1"/>
    </source>
</evidence>
<dbReference type="PATRIC" id="fig|1303692.3.peg.5551"/>
<proteinExistence type="predicted"/>
<dbReference type="AlphaFoldDB" id="N0CZM9"/>
<reference evidence="2 3" key="1">
    <citation type="submission" date="2013-04" db="EMBL/GenBank/DDBJ databases">
        <title>Complete genome sequence of Streptomyces fulvissimus.</title>
        <authorList>
            <person name="Myronovskyi M."/>
            <person name="Tokovenko B."/>
            <person name="Manderscheid N."/>
            <person name="Petzke L."/>
            <person name="Luzhetskyy A."/>
        </authorList>
    </citation>
    <scope>NUCLEOTIDE SEQUENCE [LARGE SCALE GENOMIC DNA]</scope>
    <source>
        <strain evidence="2 3">DSM 40593</strain>
    </source>
</reference>
<name>N0CZM9_STRMI</name>